<dbReference type="PROSITE" id="PS00108">
    <property type="entry name" value="PROTEIN_KINASE_ST"/>
    <property type="match status" value="1"/>
</dbReference>
<keyword evidence="6 7" id="KW-0067">ATP-binding</keyword>
<dbReference type="Gene3D" id="3.30.200.20">
    <property type="entry name" value="Phosphorylase Kinase, domain 1"/>
    <property type="match status" value="1"/>
</dbReference>
<dbReference type="Gene3D" id="1.10.510.10">
    <property type="entry name" value="Transferase(Phosphotransferase) domain 1"/>
    <property type="match status" value="1"/>
</dbReference>
<feature type="domain" description="Protein kinase" evidence="9">
    <location>
        <begin position="60"/>
        <end position="326"/>
    </location>
</feature>
<reference evidence="10" key="1">
    <citation type="submission" date="2023-01" db="EMBL/GenBank/DDBJ databases">
        <title>Metagenome sequencing of chrysophaentin producing Chrysophaeum taylorii.</title>
        <authorList>
            <person name="Davison J."/>
            <person name="Bewley C."/>
        </authorList>
    </citation>
    <scope>NUCLEOTIDE SEQUENCE</scope>
    <source>
        <strain evidence="10">NIES-1699</strain>
    </source>
</reference>
<keyword evidence="5" id="KW-0418">Kinase</keyword>
<dbReference type="EMBL" id="JAQMWT010000548">
    <property type="protein sequence ID" value="KAJ8599703.1"/>
    <property type="molecule type" value="Genomic_DNA"/>
</dbReference>
<dbReference type="Pfam" id="PF00069">
    <property type="entry name" value="Pkinase"/>
    <property type="match status" value="1"/>
</dbReference>
<keyword evidence="2" id="KW-0597">Phosphoprotein</keyword>
<dbReference type="SUPFAM" id="SSF56112">
    <property type="entry name" value="Protein kinase-like (PK-like)"/>
    <property type="match status" value="1"/>
</dbReference>
<dbReference type="InterPro" id="IPR008271">
    <property type="entry name" value="Ser/Thr_kinase_AS"/>
</dbReference>
<feature type="compositionally biased region" description="Basic residues" evidence="8">
    <location>
        <begin position="428"/>
        <end position="442"/>
    </location>
</feature>
<organism evidence="10 11">
    <name type="scientific">Chrysophaeum taylorii</name>
    <dbReference type="NCBI Taxonomy" id="2483200"/>
    <lineage>
        <taxon>Eukaryota</taxon>
        <taxon>Sar</taxon>
        <taxon>Stramenopiles</taxon>
        <taxon>Ochrophyta</taxon>
        <taxon>Pelagophyceae</taxon>
        <taxon>Pelagomonadales</taxon>
        <taxon>Pelagomonadaceae</taxon>
        <taxon>Chrysophaeum</taxon>
    </lineage>
</organism>
<evidence type="ECO:0000256" key="4">
    <source>
        <dbReference type="ARBA" id="ARBA00022741"/>
    </source>
</evidence>
<feature type="binding site" evidence="7">
    <location>
        <position position="89"/>
    </location>
    <ligand>
        <name>ATP</name>
        <dbReference type="ChEBI" id="CHEBI:30616"/>
    </ligand>
</feature>
<dbReference type="InterPro" id="IPR000719">
    <property type="entry name" value="Prot_kinase_dom"/>
</dbReference>
<evidence type="ECO:0000256" key="2">
    <source>
        <dbReference type="ARBA" id="ARBA00022553"/>
    </source>
</evidence>
<dbReference type="GO" id="GO:0005524">
    <property type="term" value="F:ATP binding"/>
    <property type="evidence" value="ECO:0007669"/>
    <property type="project" value="UniProtKB-UniRule"/>
</dbReference>
<accession>A0AAD7U7T2</accession>
<dbReference type="AlphaFoldDB" id="A0AAD7U7T2"/>
<feature type="region of interest" description="Disordered" evidence="8">
    <location>
        <begin position="408"/>
        <end position="527"/>
    </location>
</feature>
<dbReference type="InterPro" id="IPR045270">
    <property type="entry name" value="STKc_AGC"/>
</dbReference>
<evidence type="ECO:0000256" key="3">
    <source>
        <dbReference type="ARBA" id="ARBA00022679"/>
    </source>
</evidence>
<protein>
    <recommendedName>
        <fullName evidence="9">Protein kinase domain-containing protein</fullName>
    </recommendedName>
</protein>
<evidence type="ECO:0000256" key="8">
    <source>
        <dbReference type="SAM" id="MobiDB-lite"/>
    </source>
</evidence>
<dbReference type="PANTHER" id="PTHR24351">
    <property type="entry name" value="RIBOSOMAL PROTEIN S6 KINASE"/>
    <property type="match status" value="1"/>
</dbReference>
<keyword evidence="1" id="KW-0723">Serine/threonine-protein kinase</keyword>
<evidence type="ECO:0000256" key="7">
    <source>
        <dbReference type="PROSITE-ProRule" id="PRU10141"/>
    </source>
</evidence>
<feature type="compositionally biased region" description="Polar residues" evidence="8">
    <location>
        <begin position="447"/>
        <end position="464"/>
    </location>
</feature>
<gene>
    <name evidence="10" type="ORF">CTAYLR_004724</name>
</gene>
<feature type="compositionally biased region" description="Acidic residues" evidence="8">
    <location>
        <begin position="504"/>
        <end position="513"/>
    </location>
</feature>
<feature type="compositionally biased region" description="Polar residues" evidence="8">
    <location>
        <begin position="409"/>
        <end position="425"/>
    </location>
</feature>
<dbReference type="CDD" id="cd05123">
    <property type="entry name" value="STKc_AGC"/>
    <property type="match status" value="1"/>
</dbReference>
<keyword evidence="11" id="KW-1185">Reference proteome</keyword>
<sequence>MDGSDPVPAWTIPSMPERSAALNETTPGAAVVALELERADGGKVVVGSPATSSRVRPEEFRVIAEIGTGAFGRVTLVRHGPTRREFAMKAISKKVLRRKKVSQREWRLERDVLVRIEPHPYVVELVCAFQTTAYFFLVMTYLSGGELFSVLRSRGTFPEDVAGFYAAEVSLALEHLHASGVIHRDLKPENLLLDADGHVVVTDFGLAKMFESSDDEVHRTLCGTDVYMAPEMVARRAYGKAVDFWSLGVLIYEMLTGKTPFQAPSTKDLHRKILTDKVKFPPFVSKDAISCLRGLLERQVPKRLGATKATMFQVGGLAALKQHAFFSRIEWQPLARREAPAPFKVPAPKATTLDDARRPPIDVFGALDGLSSRALSDASDDASTVRDFEYCREGIFNAADEASKVFYDSPTSSQCDVSSACTNDASGSKKKKGPRKRKKKHLAAPSEQDSSEPATPTSDVSTDGSPARATPPPRLERRLESIPGSPHVGPLEPPPVPALCGPALDDDDDDDDDNPRSQRDKPPTRSLLLLQEEVEAEVEPPWIEVAQQKPHRRVLKPVRR</sequence>
<evidence type="ECO:0000256" key="1">
    <source>
        <dbReference type="ARBA" id="ARBA00022527"/>
    </source>
</evidence>
<comment type="caution">
    <text evidence="10">The sequence shown here is derived from an EMBL/GenBank/DDBJ whole genome shotgun (WGS) entry which is preliminary data.</text>
</comment>
<dbReference type="Proteomes" id="UP001230188">
    <property type="component" value="Unassembled WGS sequence"/>
</dbReference>
<feature type="compositionally biased region" description="Basic and acidic residues" evidence="8">
    <location>
        <begin position="514"/>
        <end position="523"/>
    </location>
</feature>
<dbReference type="GO" id="GO:0004674">
    <property type="term" value="F:protein serine/threonine kinase activity"/>
    <property type="evidence" value="ECO:0007669"/>
    <property type="project" value="UniProtKB-KW"/>
</dbReference>
<evidence type="ECO:0000256" key="5">
    <source>
        <dbReference type="ARBA" id="ARBA00022777"/>
    </source>
</evidence>
<dbReference type="PROSITE" id="PS00107">
    <property type="entry name" value="PROTEIN_KINASE_ATP"/>
    <property type="match status" value="1"/>
</dbReference>
<keyword evidence="4 7" id="KW-0547">Nucleotide-binding</keyword>
<evidence type="ECO:0000256" key="6">
    <source>
        <dbReference type="ARBA" id="ARBA00022840"/>
    </source>
</evidence>
<keyword evidence="3" id="KW-0808">Transferase</keyword>
<proteinExistence type="predicted"/>
<dbReference type="FunFam" id="1.10.510.10:FF:000210">
    <property type="entry name" value="Non-specific serine/threonine protein kinase"/>
    <property type="match status" value="1"/>
</dbReference>
<evidence type="ECO:0000313" key="10">
    <source>
        <dbReference type="EMBL" id="KAJ8599703.1"/>
    </source>
</evidence>
<dbReference type="InterPro" id="IPR011009">
    <property type="entry name" value="Kinase-like_dom_sf"/>
</dbReference>
<evidence type="ECO:0000313" key="11">
    <source>
        <dbReference type="Proteomes" id="UP001230188"/>
    </source>
</evidence>
<evidence type="ECO:0000259" key="9">
    <source>
        <dbReference type="PROSITE" id="PS50011"/>
    </source>
</evidence>
<dbReference type="InterPro" id="IPR017441">
    <property type="entry name" value="Protein_kinase_ATP_BS"/>
</dbReference>
<dbReference type="PROSITE" id="PS50011">
    <property type="entry name" value="PROTEIN_KINASE_DOM"/>
    <property type="match status" value="1"/>
</dbReference>
<dbReference type="SMART" id="SM00220">
    <property type="entry name" value="S_TKc"/>
    <property type="match status" value="1"/>
</dbReference>
<name>A0AAD7U7T2_9STRA</name>